<dbReference type="EMBL" id="JABMIG020000049">
    <property type="protein sequence ID" value="KAL3798050.1"/>
    <property type="molecule type" value="Genomic_DNA"/>
</dbReference>
<feature type="compositionally biased region" description="Low complexity" evidence="1">
    <location>
        <begin position="940"/>
        <end position="952"/>
    </location>
</feature>
<organism evidence="2 3">
    <name type="scientific">Cyclotella cryptica</name>
    <dbReference type="NCBI Taxonomy" id="29204"/>
    <lineage>
        <taxon>Eukaryota</taxon>
        <taxon>Sar</taxon>
        <taxon>Stramenopiles</taxon>
        <taxon>Ochrophyta</taxon>
        <taxon>Bacillariophyta</taxon>
        <taxon>Coscinodiscophyceae</taxon>
        <taxon>Thalassiosirophycidae</taxon>
        <taxon>Stephanodiscales</taxon>
        <taxon>Stephanodiscaceae</taxon>
        <taxon>Cyclotella</taxon>
    </lineage>
</organism>
<feature type="compositionally biased region" description="Polar residues" evidence="1">
    <location>
        <begin position="205"/>
        <end position="229"/>
    </location>
</feature>
<feature type="compositionally biased region" description="Low complexity" evidence="1">
    <location>
        <begin position="921"/>
        <end position="931"/>
    </location>
</feature>
<dbReference type="Pfam" id="PF03999">
    <property type="entry name" value="MAP65_ASE1"/>
    <property type="match status" value="1"/>
</dbReference>
<feature type="region of interest" description="Disordered" evidence="1">
    <location>
        <begin position="17"/>
        <end position="103"/>
    </location>
</feature>
<dbReference type="Gene3D" id="1.20.58.1520">
    <property type="match status" value="1"/>
</dbReference>
<comment type="caution">
    <text evidence="2">The sequence shown here is derived from an EMBL/GenBank/DDBJ whole genome shotgun (WGS) entry which is preliminary data.</text>
</comment>
<dbReference type="PANTHER" id="PTHR19321">
    <property type="entry name" value="PROTEIN REGULATOR OF CYTOKINESIS 1 PRC1-RELATED"/>
    <property type="match status" value="1"/>
</dbReference>
<accession>A0ABD3QCC4</accession>
<feature type="compositionally biased region" description="Low complexity" evidence="1">
    <location>
        <begin position="29"/>
        <end position="44"/>
    </location>
</feature>
<feature type="compositionally biased region" description="Polar residues" evidence="1">
    <location>
        <begin position="45"/>
        <end position="59"/>
    </location>
</feature>
<keyword evidence="3" id="KW-1185">Reference proteome</keyword>
<feature type="compositionally biased region" description="Basic and acidic residues" evidence="1">
    <location>
        <begin position="60"/>
        <end position="69"/>
    </location>
</feature>
<feature type="compositionally biased region" description="Basic and acidic residues" evidence="1">
    <location>
        <begin position="876"/>
        <end position="900"/>
    </location>
</feature>
<dbReference type="InterPro" id="IPR007145">
    <property type="entry name" value="MAP65_Ase1_PRC1"/>
</dbReference>
<gene>
    <name evidence="2" type="ORF">HJC23_012341</name>
</gene>
<name>A0ABD3QCC4_9STRA</name>
<reference evidence="2 3" key="1">
    <citation type="journal article" date="2020" name="G3 (Bethesda)">
        <title>Improved Reference Genome for Cyclotella cryptica CCMP332, a Model for Cell Wall Morphogenesis, Salinity Adaptation, and Lipid Production in Diatoms (Bacillariophyta).</title>
        <authorList>
            <person name="Roberts W.R."/>
            <person name="Downey K.M."/>
            <person name="Ruck E.C."/>
            <person name="Traller J.C."/>
            <person name="Alverson A.J."/>
        </authorList>
    </citation>
    <scope>NUCLEOTIDE SEQUENCE [LARGE SCALE GENOMIC DNA]</scope>
    <source>
        <strain evidence="2 3">CCMP332</strain>
    </source>
</reference>
<dbReference type="Proteomes" id="UP001516023">
    <property type="component" value="Unassembled WGS sequence"/>
</dbReference>
<protein>
    <recommendedName>
        <fullName evidence="4">Microtubule associated protein</fullName>
    </recommendedName>
</protein>
<proteinExistence type="predicted"/>
<feature type="compositionally biased region" description="Polar residues" evidence="1">
    <location>
        <begin position="72"/>
        <end position="103"/>
    </location>
</feature>
<feature type="compositionally biased region" description="Basic and acidic residues" evidence="1">
    <location>
        <begin position="250"/>
        <end position="262"/>
    </location>
</feature>
<feature type="region of interest" description="Disordered" evidence="1">
    <location>
        <begin position="876"/>
        <end position="1004"/>
    </location>
</feature>
<sequence length="1004" mass="111790">MTSELRKSLESIQSLLSQAKSPGSIGIGATTSSDTASKTANNANGTARDNLSPPNNSQDVFRRSNDQRPHQPFQSSQHQTGSSVSFQIRSIMSPTNSVSTPATQPYAAHVDSYGARKDTSSSSSLCNFANSPYNHAQVRPFSSDEHGGIIGSPLSAFSEFKRQHDERASIAGSAGSGSGGKKGRETSLLVSPLGDTAPVGDTPGTARQQIASPDNLNQVRTSLYGSNHNTHGRDPTPYHHRQHSPPYTNRSERSDSSRESRSGMDPPAKSPFGSAMAENKPALSVRTEREEELSMIQESASFESKYESKLDQSLTSEVTGLTLPRTPVWRGHNMTPMSSRSKASVATGVTGGTAASPSKMMRDSLVQLANQTASRLESLWDTIGVHPDERAFQLSDLIENLSRVCDDKISEEEGCVAQFRKEIDDMRSEWEKSCVALGIEKNDPLEKLRRDPSAKELPGEGLSLQSEYEAIAGRLESVRAAIAAAKEDAVGYQQRIHEAFRALNGDDTSGELEQWSDVETDLTEERREKFRAKALELEESVVSRTKAVVSLTLECQTLIRELEIDSEDGENAFGAEPEVGRSEDDFKIMNSLQSTGHGEEEDDLHHRGQRNRTSDMYTMVSLFESPTCLGIGKSALDRLTKRLNELNSEKRRRRSILAEMGQAIQSLWAMLRVPSEEQKAFTDSIHGLSMDTIRKGERELDRLHKLKAVMTGKLIRDQRKRIEVLWEQTNSSPVEKASFDQYFYIYDDDKLTDELLAKHEEYASTLTAKLQKMQPILDLIAKREAIVSERFDLEMLQKDPERLKGRFATKQLMKEEKMTRRVQKELPRITSMLEKALVEWYHNNRPSSTEDQQSNPTLGHFLYQGVPYLETMHNQEQDWKMRKEQEEQERHRKRDEERSTKQNNAFGSTYTKLPGRKWNPSIGSTSSSTIGKKSDDLRPRSASNARAASNPRGGPPRPLADVSGSRANVPRATSRSRNGDKPIAAGGRNTIPGYRSASAPRQRL</sequence>
<dbReference type="PANTHER" id="PTHR19321:SF41">
    <property type="entry name" value="FASCETTO-RELATED"/>
    <property type="match status" value="1"/>
</dbReference>
<feature type="region of interest" description="Disordered" evidence="1">
    <location>
        <begin position="163"/>
        <end position="302"/>
    </location>
</feature>
<evidence type="ECO:0000313" key="2">
    <source>
        <dbReference type="EMBL" id="KAL3798050.1"/>
    </source>
</evidence>
<evidence type="ECO:0000256" key="1">
    <source>
        <dbReference type="SAM" id="MobiDB-lite"/>
    </source>
</evidence>
<evidence type="ECO:0000313" key="3">
    <source>
        <dbReference type="Proteomes" id="UP001516023"/>
    </source>
</evidence>
<evidence type="ECO:0008006" key="4">
    <source>
        <dbReference type="Google" id="ProtNLM"/>
    </source>
</evidence>
<feature type="region of interest" description="Disordered" evidence="1">
    <location>
        <begin position="325"/>
        <end position="357"/>
    </location>
</feature>
<feature type="compositionally biased region" description="Polar residues" evidence="1">
    <location>
        <begin position="335"/>
        <end position="344"/>
    </location>
</feature>
<dbReference type="AlphaFoldDB" id="A0ABD3QCC4"/>
<feature type="compositionally biased region" description="Polar residues" evidence="1">
    <location>
        <begin position="901"/>
        <end position="911"/>
    </location>
</feature>